<dbReference type="Pfam" id="PF01839">
    <property type="entry name" value="FG-GAP"/>
    <property type="match status" value="1"/>
</dbReference>
<dbReference type="InterPro" id="IPR028994">
    <property type="entry name" value="Integrin_alpha_N"/>
</dbReference>
<evidence type="ECO:0000313" key="18">
    <source>
        <dbReference type="Proteomes" id="UP000008909"/>
    </source>
</evidence>
<evidence type="ECO:0000256" key="4">
    <source>
        <dbReference type="ARBA" id="ARBA00022729"/>
    </source>
</evidence>
<dbReference type="PRINTS" id="PR01185">
    <property type="entry name" value="INTEGRINA"/>
</dbReference>
<reference key="2">
    <citation type="submission" date="2011-10" db="EMBL/GenBank/DDBJ databases">
        <title>The genome and transcriptome sequence of Clonorchis sinensis provide insights into the carcinogenic liver fluke.</title>
        <authorList>
            <person name="Wang X."/>
            <person name="Huang Y."/>
            <person name="Chen W."/>
            <person name="Liu H."/>
            <person name="Guo L."/>
            <person name="Chen Y."/>
            <person name="Luo F."/>
            <person name="Zhou W."/>
            <person name="Sun J."/>
            <person name="Mao Q."/>
            <person name="Liang P."/>
            <person name="Zhou C."/>
            <person name="Tian Y."/>
            <person name="Men J."/>
            <person name="Lv X."/>
            <person name="Huang L."/>
            <person name="Zhou J."/>
            <person name="Hu Y."/>
            <person name="Li R."/>
            <person name="Zhang F."/>
            <person name="Lei H."/>
            <person name="Li X."/>
            <person name="Hu X."/>
            <person name="Liang C."/>
            <person name="Xu J."/>
            <person name="Wu Z."/>
            <person name="Yu X."/>
        </authorList>
    </citation>
    <scope>NUCLEOTIDE SEQUENCE</scope>
    <source>
        <strain>Henan</strain>
    </source>
</reference>
<dbReference type="Pfam" id="PF20806">
    <property type="entry name" value="Integrin_A_Ig_3"/>
    <property type="match status" value="2"/>
</dbReference>
<dbReference type="EMBL" id="DF144311">
    <property type="protein sequence ID" value="GAA56616.1"/>
    <property type="molecule type" value="Genomic_DNA"/>
</dbReference>
<comment type="subcellular location">
    <subcellularLocation>
        <location evidence="1 13">Membrane</location>
        <topology evidence="1 13">Single-pass type I membrane protein</topology>
    </subcellularLocation>
</comment>
<dbReference type="PROSITE" id="PS51470">
    <property type="entry name" value="FG_GAP"/>
    <property type="match status" value="3"/>
</dbReference>
<accession>G7YUI6</accession>
<dbReference type="InterPro" id="IPR000413">
    <property type="entry name" value="Integrin_alpha"/>
</dbReference>
<dbReference type="InterPro" id="IPR032695">
    <property type="entry name" value="Integrin_dom_sf"/>
</dbReference>
<dbReference type="GO" id="GO:0005178">
    <property type="term" value="F:integrin binding"/>
    <property type="evidence" value="ECO:0007669"/>
    <property type="project" value="TreeGrafter"/>
</dbReference>
<comment type="similarity">
    <text evidence="2 13">Belongs to the integrin alpha chain family.</text>
</comment>
<feature type="domain" description="Integrin alpha third immunoglobulin-like" evidence="16">
    <location>
        <begin position="1092"/>
        <end position="1244"/>
    </location>
</feature>
<evidence type="ECO:0000256" key="6">
    <source>
        <dbReference type="ARBA" id="ARBA00022889"/>
    </source>
</evidence>
<feature type="repeat" description="FG-GAP" evidence="12">
    <location>
        <begin position="482"/>
        <end position="543"/>
    </location>
</feature>
<dbReference type="PANTHER" id="PTHR23220">
    <property type="entry name" value="INTEGRIN ALPHA"/>
    <property type="match status" value="1"/>
</dbReference>
<proteinExistence type="inferred from homology"/>
<dbReference type="Proteomes" id="UP000008909">
    <property type="component" value="Unassembled WGS sequence"/>
</dbReference>
<keyword evidence="7 13" id="KW-1133">Transmembrane helix</keyword>
<evidence type="ECO:0000256" key="12">
    <source>
        <dbReference type="PROSITE-ProRule" id="PRU00803"/>
    </source>
</evidence>
<evidence type="ECO:0000256" key="1">
    <source>
        <dbReference type="ARBA" id="ARBA00004479"/>
    </source>
</evidence>
<feature type="domain" description="Integrin alpha third immunoglobulin-like" evidence="16">
    <location>
        <begin position="1025"/>
        <end position="1069"/>
    </location>
</feature>
<dbReference type="SMART" id="SM00191">
    <property type="entry name" value="Int_alpha"/>
    <property type="match status" value="5"/>
</dbReference>
<feature type="repeat" description="FG-GAP" evidence="12">
    <location>
        <begin position="43"/>
        <end position="99"/>
    </location>
</feature>
<dbReference type="Gene3D" id="2.130.10.130">
    <property type="entry name" value="Integrin alpha, N-terminal"/>
    <property type="match status" value="1"/>
</dbReference>
<feature type="repeat" description="FG-GAP" evidence="12">
    <location>
        <begin position="355"/>
        <end position="418"/>
    </location>
</feature>
<protein>
    <submittedName>
        <fullName evidence="17">Integrin alpha-5</fullName>
    </submittedName>
</protein>
<keyword evidence="10 13" id="KW-0675">Receptor</keyword>
<keyword evidence="3 13" id="KW-0812">Transmembrane</keyword>
<dbReference type="InterPro" id="IPR048286">
    <property type="entry name" value="Integrin_alpha_Ig-like_3"/>
</dbReference>
<dbReference type="Gene3D" id="2.60.40.1530">
    <property type="entry name" value="ntegrin, alpha v. Chain A, domain 4"/>
    <property type="match status" value="1"/>
</dbReference>
<dbReference type="InterPro" id="IPR018184">
    <property type="entry name" value="Integrin_alpha_C_CS"/>
</dbReference>
<feature type="signal peptide" evidence="13">
    <location>
        <begin position="1"/>
        <end position="22"/>
    </location>
</feature>
<dbReference type="Gene3D" id="1.20.5.930">
    <property type="entry name" value="Bicelle-embedded integrin alpha(iib) transmembrane segment"/>
    <property type="match status" value="1"/>
</dbReference>
<evidence type="ECO:0000259" key="16">
    <source>
        <dbReference type="Pfam" id="PF20806"/>
    </source>
</evidence>
<dbReference type="GO" id="GO:0007160">
    <property type="term" value="P:cell-matrix adhesion"/>
    <property type="evidence" value="ECO:0007669"/>
    <property type="project" value="TreeGrafter"/>
</dbReference>
<evidence type="ECO:0000256" key="13">
    <source>
        <dbReference type="RuleBase" id="RU003762"/>
    </source>
</evidence>
<evidence type="ECO:0000256" key="3">
    <source>
        <dbReference type="ARBA" id="ARBA00022692"/>
    </source>
</evidence>
<evidence type="ECO:0000256" key="10">
    <source>
        <dbReference type="ARBA" id="ARBA00023170"/>
    </source>
</evidence>
<evidence type="ECO:0000256" key="14">
    <source>
        <dbReference type="SAM" id="MobiDB-lite"/>
    </source>
</evidence>
<feature type="chain" id="PRO_5001424807" evidence="13">
    <location>
        <begin position="23"/>
        <end position="1329"/>
    </location>
</feature>
<dbReference type="Pfam" id="PF20805">
    <property type="entry name" value="Integrin_A_Ig_2"/>
    <property type="match status" value="1"/>
</dbReference>
<feature type="transmembrane region" description="Helical" evidence="13">
    <location>
        <begin position="1281"/>
        <end position="1303"/>
    </location>
</feature>
<feature type="region of interest" description="Disordered" evidence="14">
    <location>
        <begin position="395"/>
        <end position="432"/>
    </location>
</feature>
<dbReference type="GO" id="GO:0009897">
    <property type="term" value="C:external side of plasma membrane"/>
    <property type="evidence" value="ECO:0007669"/>
    <property type="project" value="TreeGrafter"/>
</dbReference>
<evidence type="ECO:0000259" key="15">
    <source>
        <dbReference type="Pfam" id="PF20805"/>
    </source>
</evidence>
<dbReference type="GO" id="GO:0098609">
    <property type="term" value="P:cell-cell adhesion"/>
    <property type="evidence" value="ECO:0007669"/>
    <property type="project" value="TreeGrafter"/>
</dbReference>
<dbReference type="GO" id="GO:0007229">
    <property type="term" value="P:integrin-mediated signaling pathway"/>
    <property type="evidence" value="ECO:0007669"/>
    <property type="project" value="UniProtKB-KW"/>
</dbReference>
<dbReference type="GO" id="GO:0033627">
    <property type="term" value="P:cell adhesion mediated by integrin"/>
    <property type="evidence" value="ECO:0007669"/>
    <property type="project" value="TreeGrafter"/>
</dbReference>
<feature type="region of interest" description="Disordered" evidence="14">
    <location>
        <begin position="918"/>
        <end position="957"/>
    </location>
</feature>
<evidence type="ECO:0000313" key="17">
    <source>
        <dbReference type="EMBL" id="GAA56616.1"/>
    </source>
</evidence>
<keyword evidence="8 13" id="KW-0401">Integrin</keyword>
<reference evidence="17" key="1">
    <citation type="journal article" date="2011" name="Genome Biol.">
        <title>The draft genome of the carcinogenic human liver fluke Clonorchis sinensis.</title>
        <authorList>
            <person name="Wang X."/>
            <person name="Chen W."/>
            <person name="Huang Y."/>
            <person name="Sun J."/>
            <person name="Men J."/>
            <person name="Liu H."/>
            <person name="Luo F."/>
            <person name="Guo L."/>
            <person name="Lv X."/>
            <person name="Deng C."/>
            <person name="Zhou C."/>
            <person name="Fan Y."/>
            <person name="Li X."/>
            <person name="Huang L."/>
            <person name="Hu Y."/>
            <person name="Liang C."/>
            <person name="Hu X."/>
            <person name="Xu J."/>
            <person name="Yu X."/>
        </authorList>
    </citation>
    <scope>NUCLEOTIDE SEQUENCE [LARGE SCALE GENOMIC DNA]</scope>
    <source>
        <strain evidence="17">Henan</strain>
    </source>
</reference>
<evidence type="ECO:0000256" key="11">
    <source>
        <dbReference type="ARBA" id="ARBA00023180"/>
    </source>
</evidence>
<evidence type="ECO:0000256" key="8">
    <source>
        <dbReference type="ARBA" id="ARBA00023037"/>
    </source>
</evidence>
<dbReference type="SUPFAM" id="SSF69179">
    <property type="entry name" value="Integrin domains"/>
    <property type="match status" value="2"/>
</dbReference>
<evidence type="ECO:0000256" key="5">
    <source>
        <dbReference type="ARBA" id="ARBA00022737"/>
    </source>
</evidence>
<dbReference type="InterPro" id="IPR013517">
    <property type="entry name" value="FG-GAP"/>
</dbReference>
<dbReference type="Gene3D" id="2.60.40.1510">
    <property type="entry name" value="ntegrin, alpha v. Chain A, domain 3"/>
    <property type="match status" value="1"/>
</dbReference>
<feature type="compositionally biased region" description="Polar residues" evidence="14">
    <location>
        <begin position="922"/>
        <end position="948"/>
    </location>
</feature>
<keyword evidence="6 13" id="KW-0130">Cell adhesion</keyword>
<dbReference type="SUPFAM" id="SSF69318">
    <property type="entry name" value="Integrin alpha N-terminal domain"/>
    <property type="match status" value="1"/>
</dbReference>
<organism evidence="17 18">
    <name type="scientific">Clonorchis sinensis</name>
    <name type="common">Chinese liver fluke</name>
    <dbReference type="NCBI Taxonomy" id="79923"/>
    <lineage>
        <taxon>Eukaryota</taxon>
        <taxon>Metazoa</taxon>
        <taxon>Spiralia</taxon>
        <taxon>Lophotrochozoa</taxon>
        <taxon>Platyhelminthes</taxon>
        <taxon>Trematoda</taxon>
        <taxon>Digenea</taxon>
        <taxon>Opisthorchiida</taxon>
        <taxon>Opisthorchiata</taxon>
        <taxon>Opisthorchiidae</taxon>
        <taxon>Clonorchis</taxon>
    </lineage>
</organism>
<dbReference type="GO" id="GO:0008305">
    <property type="term" value="C:integrin complex"/>
    <property type="evidence" value="ECO:0007669"/>
    <property type="project" value="InterPro"/>
</dbReference>
<feature type="domain" description="Integrin alpha second immunoglobulin-like" evidence="15">
    <location>
        <begin position="800"/>
        <end position="894"/>
    </location>
</feature>
<evidence type="ECO:0000256" key="9">
    <source>
        <dbReference type="ARBA" id="ARBA00023136"/>
    </source>
</evidence>
<sequence length="1329" mass="147145">MLRSKTNWIFLFDYYVVLLVAASAPRTGKYSQVPEDDLLFPPNAVQRYAHTKPGSYFGYSVASYVGQSQSFCLVGAPRASQDRPGDLLADFGSSTSDPSSATGLVYRIDLDFKLPYCSVVPIATTDEARREHGTPTPGISSWLGGTVAAASNAQNGIQLGCDPRYIYAPEPINQTVSDGIRPTDSRPLHSRNLLGTGQCALYTGASMQYTSVDACIGQEEGACLAGFSADVETGTAFGEAHVVLGMPGSYLTEGNVFLGHYRGRELVNAMRLKSSPQDLKHKGFNLGYAVLLDELVRKSVSYPTPARYQNGLDIEPVGQDRRVRLSLLVSSSMWLDNDYRGIVMILDQAMDLGGITYLKDQWGHIGSFFGYSLATADLDGNGIADIIVGSPYFTERKDDKDQDDSDWSVKSAKSNRPRDTLNAPREEEQVDSDPNIVDRLWGRLLPDIGRVYVFHGFPSNLTSNTLVNSDSLRPDYLSRPPVILDGPKSVGGRFGHSVVSMGDVDGDGTEDLAISCPYCSDPEGTREKGAVFIYLGKKDSMLEDEPFQVIWPAELPRAAPITTCGDFDTHDSGHRMFKSFGWSLSAGIDLDANHAPDLIVGDFDSDQVVFLRARNTIWFDAPEWDLPLARTLPWSGPDETECGTQCRFRGQLSVRVHGKPSLLQRHQTERFKLHVAVDMDASIVNLVYKRLAGISDTGNAGGSGFMSMGMLESVVPVTITRDTLMNTNRMVLLSLTLEPQSARVRPYIWKPILLNATITPAFDAMPHVPGPKQVNSWMLHPFLGERHFVSRPLQFANPACGADNICYADLQVRMMDMSVGALEKLVVYFRERVTQRNLTVGVGNLGENAYAAQLRMTIPHQFSFVIPEELHCQSKVLPDIQATQILCELGDPLGYTGRNLRPFLFQLNTAGAFRELDEPVNDQPTTSPNASESNLEPSLKPQWSPSNDSLKRSKRATVSKDSVTITAEVLCGNEDQDLRDNKATITYKLQLAAKIELSSSALDRTTIDTRNFTVQLYEMQRVHPETLGPEIKHIYLVSNDGPSPIENLWVNVSLPIQTSEGEHLVYILDRVRYHAEDGGPPLIAATAPEVISAEGDVRGMCITPEWALNPLRLNAVHRGRRQQTFNARLEDEDNLIRRVRSIEDDDYKPAHRKQSELENSSSVRATRSIISGVRKRQQEIIKCEQETVNLGTPLCATIRCRIDQLSRGDAVRIVIRGHVWADTFFRHKISDLAIVSEARSEMASVAFGISVHGNRTIEPLAISQNFVFQGIKVPLFRQIPLWPIILGCILGAALLAFIILGMWRCGFFRRRRWYDNAAGNSMSVVPTDL</sequence>
<dbReference type="InterPro" id="IPR048285">
    <property type="entry name" value="Integrin_alpha_Ig-like_2"/>
</dbReference>
<evidence type="ECO:0000256" key="2">
    <source>
        <dbReference type="ARBA" id="ARBA00008054"/>
    </source>
</evidence>
<dbReference type="PANTHER" id="PTHR23220:SF133">
    <property type="entry name" value="INTEGRIN ALPHA-PS2"/>
    <property type="match status" value="1"/>
</dbReference>
<keyword evidence="11" id="KW-0325">Glycoprotein</keyword>
<feature type="compositionally biased region" description="Basic and acidic residues" evidence="14">
    <location>
        <begin position="416"/>
        <end position="427"/>
    </location>
</feature>
<dbReference type="PROSITE" id="PS00242">
    <property type="entry name" value="INTEGRIN_ALPHA"/>
    <property type="match status" value="1"/>
</dbReference>
<evidence type="ECO:0000256" key="7">
    <source>
        <dbReference type="ARBA" id="ARBA00022989"/>
    </source>
</evidence>
<keyword evidence="4 13" id="KW-0732">Signal</keyword>
<keyword evidence="9 13" id="KW-0472">Membrane</keyword>
<keyword evidence="5" id="KW-0677">Repeat</keyword>
<dbReference type="InterPro" id="IPR013519">
    <property type="entry name" value="Int_alpha_beta-p"/>
</dbReference>
<gene>
    <name evidence="17" type="ORF">CLF_111216</name>
</gene>
<name>G7YUI6_CLOSI</name>
<keyword evidence="18" id="KW-1185">Reference proteome</keyword>